<gene>
    <name evidence="6" type="primary">LOC107427998</name>
</gene>
<dbReference type="KEGG" id="zju:107427998"/>
<keyword evidence="2" id="KW-0539">Nucleus</keyword>
<dbReference type="InterPro" id="IPR044867">
    <property type="entry name" value="DEUBAD_dom"/>
</dbReference>
<keyword evidence="5" id="KW-1185">Reference proteome</keyword>
<evidence type="ECO:0000259" key="4">
    <source>
        <dbReference type="PROSITE" id="PS51916"/>
    </source>
</evidence>
<feature type="compositionally biased region" description="Basic and acidic residues" evidence="3">
    <location>
        <begin position="478"/>
        <end position="488"/>
    </location>
</feature>
<evidence type="ECO:0000313" key="5">
    <source>
        <dbReference type="Proteomes" id="UP001652623"/>
    </source>
</evidence>
<feature type="region of interest" description="Disordered" evidence="3">
    <location>
        <begin position="634"/>
        <end position="655"/>
    </location>
</feature>
<evidence type="ECO:0000256" key="2">
    <source>
        <dbReference type="ARBA" id="ARBA00023242"/>
    </source>
</evidence>
<proteinExistence type="predicted"/>
<dbReference type="InParanoid" id="A0A6P4ABU6"/>
<sequence>MAADQRRKRLNSASVVGCNSREQHRAKRKNKGLQQYDLNMKSHISLHWDLNQKRVIAKREQIGISWRDLRPFVGSSPSSKNILADIYAIPPEIHELENLREVLSYEVWETHLSENEKNHLKQFLPAEPDAEQVVHALLSGDNLHFGSPFLKWGASVCSGDLHPDTILQQDQCIKAEKKVYYEELRKYHNDMIVYLLSLKERFASCKDPEKEFLQKILRSKNNGDKRISSCANESGFHVREDDVTLTATSESCSYVADEKACSSDNQNSSVVKGGEFDYRVSEKGLLKDKGRNPLIVSDGALNVGARPRKGDKLHKRNIHRSDGAKYMSYFKISKKQHEIVKNMKQSGKSIQSRSLNRVLGNIDDINVQPYEVFVAEEQKKLHEHWLQLAKEAIPTAYMNWREFHLQKQQVIKSLEEDMKSRVEFQIEVQDDEYSGSGSGSGNESGSGSGSGSGSRSRSGSGSRSGSESDSDSDNDSGSESKSESEKSLVQDQIEIGLTKQVSAPEDEEKSLSGSSEEEQSPRQIAVGHGFNTMDMDSGQHMTEKSVHVKLSAGEYSENEDAPDVAPGPGVHLSSGKDVWPAANLPHPFYDSTVSQQYAAAGETLVDPQVNKEQQTHLIDLESNLRMGETRKTLLHRQSDDPSFRQSEDASFDAYPNQDRNELLQSLFKGPEVLSYHHEQKQTGLDLQPSDNMLMGSGQFSGHFQDQQQPSLPLGQGQKRDNEVYVQQNISENIFDGGRYLIPSQESLPAVNVQDWAVNNVRMPPLPPPLQPHLNAGELLNQNWFSGEHQVRGRWTGSDSASISNQSIGSGSNGDQSLFSVLSHCNQLRSSSSTPFHSVASTEQLISTRNYGMVGGGVTPRMSNNTVPQAAAATSHSLDFMSEREAASPMIPDDMVWMGLPHQGSALHDSMGKPYLRSWNQ</sequence>
<feature type="compositionally biased region" description="Gly residues" evidence="3">
    <location>
        <begin position="436"/>
        <end position="452"/>
    </location>
</feature>
<feature type="compositionally biased region" description="Low complexity" evidence="3">
    <location>
        <begin position="704"/>
        <end position="716"/>
    </location>
</feature>
<dbReference type="PANTHER" id="PTHR13052">
    <property type="entry name" value="NFRKB-RELATED"/>
    <property type="match status" value="1"/>
</dbReference>
<reference evidence="6" key="1">
    <citation type="submission" date="2025-08" db="UniProtKB">
        <authorList>
            <consortium name="RefSeq"/>
        </authorList>
    </citation>
    <scope>IDENTIFICATION</scope>
    <source>
        <tissue evidence="6">Seedling</tissue>
    </source>
</reference>
<evidence type="ECO:0000256" key="1">
    <source>
        <dbReference type="ARBA" id="ARBA00004123"/>
    </source>
</evidence>
<evidence type="ECO:0000313" key="6">
    <source>
        <dbReference type="RefSeq" id="XP_015893912.3"/>
    </source>
</evidence>
<comment type="subcellular location">
    <subcellularLocation>
        <location evidence="1">Nucleus</location>
    </subcellularLocation>
</comment>
<dbReference type="RefSeq" id="XP_015893912.3">
    <property type="nucleotide sequence ID" value="XM_016038426.4"/>
</dbReference>
<accession>A0A6P4ABU6</accession>
<name>A0A6P4ABU6_ZIZJJ</name>
<protein>
    <submittedName>
        <fullName evidence="6">Uncharacterized protein LOC107427998 isoform X1</fullName>
    </submittedName>
</protein>
<dbReference type="FunCoup" id="A0A6P4ABU6">
    <property type="interactions" value="1354"/>
</dbReference>
<feature type="compositionally biased region" description="Basic and acidic residues" evidence="3">
    <location>
        <begin position="634"/>
        <end position="647"/>
    </location>
</feature>
<organism evidence="5 6">
    <name type="scientific">Ziziphus jujuba</name>
    <name type="common">Chinese jujube</name>
    <name type="synonym">Ziziphus sativa</name>
    <dbReference type="NCBI Taxonomy" id="326968"/>
    <lineage>
        <taxon>Eukaryota</taxon>
        <taxon>Viridiplantae</taxon>
        <taxon>Streptophyta</taxon>
        <taxon>Embryophyta</taxon>
        <taxon>Tracheophyta</taxon>
        <taxon>Spermatophyta</taxon>
        <taxon>Magnoliopsida</taxon>
        <taxon>eudicotyledons</taxon>
        <taxon>Gunneridae</taxon>
        <taxon>Pentapetalae</taxon>
        <taxon>rosids</taxon>
        <taxon>fabids</taxon>
        <taxon>Rosales</taxon>
        <taxon>Rhamnaceae</taxon>
        <taxon>Paliureae</taxon>
        <taxon>Ziziphus</taxon>
    </lineage>
</organism>
<feature type="compositionally biased region" description="Polar residues" evidence="3">
    <location>
        <begin position="681"/>
        <end position="690"/>
    </location>
</feature>
<dbReference type="PROSITE" id="PS51916">
    <property type="entry name" value="DEUBAD"/>
    <property type="match status" value="1"/>
</dbReference>
<evidence type="ECO:0000256" key="3">
    <source>
        <dbReference type="SAM" id="MobiDB-lite"/>
    </source>
</evidence>
<dbReference type="CDD" id="cd21865">
    <property type="entry name" value="DEUBAD_NFRKB"/>
    <property type="match status" value="1"/>
</dbReference>
<feature type="domain" description="DEUBAD" evidence="4">
    <location>
        <begin position="90"/>
        <end position="201"/>
    </location>
</feature>
<feature type="compositionally biased region" description="Low complexity" evidence="3">
    <location>
        <begin position="453"/>
        <end position="467"/>
    </location>
</feature>
<dbReference type="InterPro" id="IPR024867">
    <property type="entry name" value="NFRKB"/>
</dbReference>
<dbReference type="Proteomes" id="UP001652623">
    <property type="component" value="Chromosome 9"/>
</dbReference>
<dbReference type="AlphaFoldDB" id="A0A6P4ABU6"/>
<dbReference type="GeneID" id="107427998"/>
<dbReference type="PANTHER" id="PTHR13052:SF2">
    <property type="entry name" value="NUCLEAR FACTOR KAPPA-B-BINDING PROTEIN"/>
    <property type="match status" value="1"/>
</dbReference>
<feature type="region of interest" description="Disordered" evidence="3">
    <location>
        <begin position="429"/>
        <end position="522"/>
    </location>
</feature>
<dbReference type="GO" id="GO:0031011">
    <property type="term" value="C:Ino80 complex"/>
    <property type="evidence" value="ECO:0007669"/>
    <property type="project" value="InterPro"/>
</dbReference>
<feature type="region of interest" description="Disordered" evidence="3">
    <location>
        <begin position="678"/>
        <end position="716"/>
    </location>
</feature>